<keyword evidence="1" id="KW-0812">Transmembrane</keyword>
<evidence type="ECO:0000256" key="1">
    <source>
        <dbReference type="SAM" id="Phobius"/>
    </source>
</evidence>
<sequence>MSKEAMQFFRAGGFDQARLETGADILALDTLDQKLWVALACPVDGLEFDRQTLSLLDLDGSGRVRAADILREIAWLKTVLADPEELVRPGVDLRLLAINADSEAGARVLASARRILAHQGRPDAETLALSDALDTESIFQSTRFNGDGVVPVATAGDDPDLIALINDIIQCQGATTDRSGADGVTLDTITAFYSAVVEATGWLDGDSGLAGTPDGAEALLAVREKIDGYFLRCQLAAYRRDATDLLNPGPDLLGQLADKGLSDSLALLTPLPLAEVHAEGSLPLRSGVNPAWGAALEAFRQQVVLPVLGECETLTMAQWQDICALYQPRLEWMAQEPTSAVMTLGAERLRQIAGQNRQADLEALVASDLAVARDVEAIEEVERLLRLRLGLHRLLNNFVSFRDFYAGRGKAIFLAGRLYLDGRSADLCVRVNDVAAHATLAALSRIYLVYCSCQRKGGSEKMTIAAAFTVGDSDQLMVGRNGVFYDREGRDWDATIIKIVDHPISLGQAFWSPYKKFAKMINDQLEKLATLHSQQSPLSSFQLPVAPPAAASAPAPAAKTPAPAAASPAPAVPAAFDVGRFAGIFAAIGLAVGAIGTAIASVVTGFLRLTWWQMPLAVLGLVLVISGPAMVIAYLKLRQRNLAPILDATGWAVNARVRINIPFGNSLTTQARLPAGAVRSLHDPFAEKKQPWGVYLVLLAACVLAGAVWWSGLLPL</sequence>
<gene>
    <name evidence="2" type="ORF">SAMN05421779_101717</name>
</gene>
<dbReference type="Proteomes" id="UP000185678">
    <property type="component" value="Unassembled WGS sequence"/>
</dbReference>
<evidence type="ECO:0000313" key="3">
    <source>
        <dbReference type="Proteomes" id="UP000185678"/>
    </source>
</evidence>
<reference evidence="2 3" key="1">
    <citation type="submission" date="2017-01" db="EMBL/GenBank/DDBJ databases">
        <authorList>
            <person name="Mah S.A."/>
            <person name="Swanson W.J."/>
            <person name="Moy G.W."/>
            <person name="Vacquier V.D."/>
        </authorList>
    </citation>
    <scope>NUCLEOTIDE SEQUENCE [LARGE SCALE GENOMIC DNA]</scope>
    <source>
        <strain evidence="2 3">DSM 11589</strain>
    </source>
</reference>
<evidence type="ECO:0000313" key="2">
    <source>
        <dbReference type="EMBL" id="SIS41747.1"/>
    </source>
</evidence>
<organism evidence="2 3">
    <name type="scientific">Insolitispirillum peregrinum</name>
    <dbReference type="NCBI Taxonomy" id="80876"/>
    <lineage>
        <taxon>Bacteria</taxon>
        <taxon>Pseudomonadati</taxon>
        <taxon>Pseudomonadota</taxon>
        <taxon>Alphaproteobacteria</taxon>
        <taxon>Rhodospirillales</taxon>
        <taxon>Novispirillaceae</taxon>
        <taxon>Insolitispirillum</taxon>
    </lineage>
</organism>
<keyword evidence="3" id="KW-1185">Reference proteome</keyword>
<accession>A0A1N7IXM4</accession>
<name>A0A1N7IXM4_9PROT</name>
<dbReference type="RefSeq" id="WP_245821240.1">
    <property type="nucleotide sequence ID" value="NZ_FTOA01000001.1"/>
</dbReference>
<protein>
    <recommendedName>
        <fullName evidence="4">EF-hand domain-containing protein</fullName>
    </recommendedName>
</protein>
<evidence type="ECO:0008006" key="4">
    <source>
        <dbReference type="Google" id="ProtNLM"/>
    </source>
</evidence>
<feature type="transmembrane region" description="Helical" evidence="1">
    <location>
        <begin position="584"/>
        <end position="606"/>
    </location>
</feature>
<dbReference type="AlphaFoldDB" id="A0A1N7IXM4"/>
<proteinExistence type="predicted"/>
<keyword evidence="1" id="KW-1133">Transmembrane helix</keyword>
<keyword evidence="1" id="KW-0472">Membrane</keyword>
<dbReference type="EMBL" id="FTOA01000001">
    <property type="protein sequence ID" value="SIS41747.1"/>
    <property type="molecule type" value="Genomic_DNA"/>
</dbReference>
<feature type="transmembrane region" description="Helical" evidence="1">
    <location>
        <begin position="692"/>
        <end position="710"/>
    </location>
</feature>
<feature type="transmembrane region" description="Helical" evidence="1">
    <location>
        <begin position="612"/>
        <end position="635"/>
    </location>
</feature>